<protein>
    <submittedName>
        <fullName evidence="2">Uncharacterized protein</fullName>
    </submittedName>
</protein>
<keyword evidence="1" id="KW-0812">Transmembrane</keyword>
<reference evidence="2" key="1">
    <citation type="journal article" date="2012" name="Science">
        <title>Fermentation, hydrogen, and sulfur metabolism in multiple uncultivated bacterial phyla.</title>
        <authorList>
            <person name="Wrighton K.C."/>
            <person name="Thomas B.C."/>
            <person name="Sharon I."/>
            <person name="Miller C.S."/>
            <person name="Castelle C.J."/>
            <person name="VerBerkmoes N.C."/>
            <person name="Wilkins M.J."/>
            <person name="Hettich R.L."/>
            <person name="Lipton M.S."/>
            <person name="Williams K.H."/>
            <person name="Long P.E."/>
            <person name="Banfield J.F."/>
        </authorList>
    </citation>
    <scope>NUCLEOTIDE SEQUENCE [LARGE SCALE GENOMIC DNA]</scope>
</reference>
<dbReference type="AlphaFoldDB" id="K1XHB6"/>
<dbReference type="EMBL" id="AMFJ01034314">
    <property type="protein sequence ID" value="EKD29700.1"/>
    <property type="molecule type" value="Genomic_DNA"/>
</dbReference>
<feature type="transmembrane region" description="Helical" evidence="1">
    <location>
        <begin position="12"/>
        <end position="32"/>
    </location>
</feature>
<feature type="non-terminal residue" evidence="2">
    <location>
        <position position="71"/>
    </location>
</feature>
<comment type="caution">
    <text evidence="2">The sequence shown here is derived from an EMBL/GenBank/DDBJ whole genome shotgun (WGS) entry which is preliminary data.</text>
</comment>
<gene>
    <name evidence="2" type="ORF">ACD_78C00314G0005</name>
</gene>
<organism evidence="2">
    <name type="scientific">uncultured bacterium</name>
    <name type="common">gcode 4</name>
    <dbReference type="NCBI Taxonomy" id="1234023"/>
    <lineage>
        <taxon>Bacteria</taxon>
        <taxon>environmental samples</taxon>
    </lineage>
</organism>
<sequence>MKSPKNMNLYSRLSLITSVILITGYLIVSATWTSMNSVGTGDQLSATLWNTFVGNLNDLDIRLKSTASTWP</sequence>
<accession>K1XHB6</accession>
<proteinExistence type="predicted"/>
<evidence type="ECO:0000256" key="1">
    <source>
        <dbReference type="SAM" id="Phobius"/>
    </source>
</evidence>
<name>K1XHB6_9BACT</name>
<keyword evidence="1" id="KW-1133">Transmembrane helix</keyword>
<evidence type="ECO:0000313" key="2">
    <source>
        <dbReference type="EMBL" id="EKD29700.1"/>
    </source>
</evidence>
<keyword evidence="1" id="KW-0472">Membrane</keyword>